<comment type="caution">
    <text evidence="2">The sequence shown here is derived from an EMBL/GenBank/DDBJ whole genome shotgun (WGS) entry which is preliminary data.</text>
</comment>
<evidence type="ECO:0000313" key="2">
    <source>
        <dbReference type="EMBL" id="NPD93186.1"/>
    </source>
</evidence>
<dbReference type="RefSeq" id="WP_172277360.1">
    <property type="nucleotide sequence ID" value="NZ_CASGMU010000022.1"/>
</dbReference>
<accession>A0ABX2APL9</accession>
<keyword evidence="3" id="KW-1185">Reference proteome</keyword>
<keyword evidence="1" id="KW-1133">Transmembrane helix</keyword>
<protein>
    <submittedName>
        <fullName evidence="2">Uncharacterized protein</fullName>
    </submittedName>
</protein>
<organism evidence="2 3">
    <name type="scientific">Xylanibacter muris</name>
    <dbReference type="NCBI Taxonomy" id="2736290"/>
    <lineage>
        <taxon>Bacteria</taxon>
        <taxon>Pseudomonadati</taxon>
        <taxon>Bacteroidota</taxon>
        <taxon>Bacteroidia</taxon>
        <taxon>Bacteroidales</taxon>
        <taxon>Prevotellaceae</taxon>
        <taxon>Xylanibacter</taxon>
    </lineage>
</organism>
<feature type="transmembrane region" description="Helical" evidence="1">
    <location>
        <begin position="143"/>
        <end position="164"/>
    </location>
</feature>
<keyword evidence="1" id="KW-0812">Transmembrane</keyword>
<dbReference type="Proteomes" id="UP000714420">
    <property type="component" value="Unassembled WGS sequence"/>
</dbReference>
<dbReference type="EMBL" id="JABKKF010000018">
    <property type="protein sequence ID" value="NPD93186.1"/>
    <property type="molecule type" value="Genomic_DNA"/>
</dbReference>
<evidence type="ECO:0000256" key="1">
    <source>
        <dbReference type="SAM" id="Phobius"/>
    </source>
</evidence>
<proteinExistence type="predicted"/>
<feature type="transmembrane region" description="Helical" evidence="1">
    <location>
        <begin position="101"/>
        <end position="120"/>
    </location>
</feature>
<evidence type="ECO:0000313" key="3">
    <source>
        <dbReference type="Proteomes" id="UP000714420"/>
    </source>
</evidence>
<name>A0ABX2APL9_9BACT</name>
<gene>
    <name evidence="2" type="ORF">HPS56_12760</name>
</gene>
<keyword evidence="1" id="KW-0472">Membrane</keyword>
<feature type="transmembrane region" description="Helical" evidence="1">
    <location>
        <begin position="62"/>
        <end position="80"/>
    </location>
</feature>
<feature type="transmembrane region" description="Helical" evidence="1">
    <location>
        <begin position="21"/>
        <end position="42"/>
    </location>
</feature>
<sequence length="174" mass="18589">MIKSGKVENLRSMPAGTVSRVIFVALAVLSALVFGSFIFIGYGSYDADTGLVAPMLTDVLLWFIYILVFIAVAVSVCAAVRSVCLYRSSAKVSGGVPSGKIVCGVAALLCVSFPVTFVLGSSDTLMVNGTEFTDAFLLRLSDMFIYTSMIFLTVAVAAVIYGMSGHSRRIKRDR</sequence>
<reference evidence="2 3" key="1">
    <citation type="submission" date="2020-05" db="EMBL/GenBank/DDBJ databases">
        <title>Distinct polysaccharide utilization as determinants for interspecies competition between intestinal Prevotella spp.</title>
        <authorList>
            <person name="Galvez E.J.C."/>
            <person name="Iljazovic A."/>
            <person name="Strowig T."/>
        </authorList>
    </citation>
    <scope>NUCLEOTIDE SEQUENCE [LARGE SCALE GENOMIC DNA]</scope>
    <source>
        <strain evidence="2 3">PMUR</strain>
    </source>
</reference>